<sequence length="138" mass="14916">MSTDNEIAVQRFYEALATGDTSLVDEALAPDWEAVPALRTGPGADGWKKSIEHLRGAFSGLTVTIADVVESGEMVAVRSVGRGIHVGELLGVEGTGREVEFRASDFHQVVDGRIVRTWHLEDYFGIATQIGLEFTRGA</sequence>
<organism evidence="1 2">
    <name type="scientific">Streptomyces misionensis</name>
    <dbReference type="NCBI Taxonomy" id="67331"/>
    <lineage>
        <taxon>Bacteria</taxon>
        <taxon>Bacillati</taxon>
        <taxon>Actinomycetota</taxon>
        <taxon>Actinomycetes</taxon>
        <taxon>Kitasatosporales</taxon>
        <taxon>Streptomycetaceae</taxon>
        <taxon>Streptomyces</taxon>
    </lineage>
</organism>
<dbReference type="SUPFAM" id="SSF54427">
    <property type="entry name" value="NTF2-like"/>
    <property type="match status" value="1"/>
</dbReference>
<dbReference type="RefSeq" id="WP_070029311.1">
    <property type="nucleotide sequence ID" value="NZ_FNTD01000004.1"/>
</dbReference>
<evidence type="ECO:0000313" key="2">
    <source>
        <dbReference type="Proteomes" id="UP000182375"/>
    </source>
</evidence>
<protein>
    <submittedName>
        <fullName evidence="1">Predicted ester cyclase</fullName>
    </submittedName>
</protein>
<dbReference type="GeneID" id="95509801"/>
<dbReference type="STRING" id="67331.SAMN04490357_0529"/>
<evidence type="ECO:0000313" key="1">
    <source>
        <dbReference type="EMBL" id="SEB84258.1"/>
    </source>
</evidence>
<dbReference type="PANTHER" id="PTHR38436">
    <property type="entry name" value="POLYKETIDE CYCLASE SNOAL-LIKE DOMAIN"/>
    <property type="match status" value="1"/>
</dbReference>
<dbReference type="Proteomes" id="UP000182375">
    <property type="component" value="Unassembled WGS sequence"/>
</dbReference>
<dbReference type="Gene3D" id="3.10.450.50">
    <property type="match status" value="1"/>
</dbReference>
<dbReference type="Pfam" id="PF07366">
    <property type="entry name" value="SnoaL"/>
    <property type="match status" value="1"/>
</dbReference>
<reference evidence="1 2" key="1">
    <citation type="submission" date="2016-10" db="EMBL/GenBank/DDBJ databases">
        <authorList>
            <person name="de Groot N.N."/>
        </authorList>
    </citation>
    <scope>NUCLEOTIDE SEQUENCE [LARGE SCALE GENOMIC DNA]</scope>
    <source>
        <strain evidence="1 2">DSM 40306</strain>
    </source>
</reference>
<name>A0A1H4MNN2_9ACTN</name>
<dbReference type="GO" id="GO:0030638">
    <property type="term" value="P:polyketide metabolic process"/>
    <property type="evidence" value="ECO:0007669"/>
    <property type="project" value="InterPro"/>
</dbReference>
<proteinExistence type="predicted"/>
<dbReference type="AlphaFoldDB" id="A0A1H4MNN2"/>
<dbReference type="InterPro" id="IPR032710">
    <property type="entry name" value="NTF2-like_dom_sf"/>
</dbReference>
<dbReference type="EMBL" id="FNTD01000004">
    <property type="protein sequence ID" value="SEB84258.1"/>
    <property type="molecule type" value="Genomic_DNA"/>
</dbReference>
<dbReference type="InterPro" id="IPR009959">
    <property type="entry name" value="Cyclase_SnoaL-like"/>
</dbReference>
<dbReference type="PANTHER" id="PTHR38436:SF1">
    <property type="entry name" value="ESTER CYCLASE"/>
    <property type="match status" value="1"/>
</dbReference>
<accession>A0A1H4MNN2</accession>
<gene>
    <name evidence="1" type="ORF">SAMN04490357_0529</name>
</gene>